<evidence type="ECO:0000313" key="5">
    <source>
        <dbReference type="Proteomes" id="UP001157938"/>
    </source>
</evidence>
<feature type="region of interest" description="Disordered" evidence="1">
    <location>
        <begin position="95"/>
        <end position="126"/>
    </location>
</feature>
<proteinExistence type="predicted"/>
<dbReference type="Proteomes" id="UP001157938">
    <property type="component" value="Unassembled WGS sequence"/>
</dbReference>
<feature type="transmembrane region" description="Helical" evidence="2">
    <location>
        <begin position="136"/>
        <end position="161"/>
    </location>
</feature>
<sequence>MCLCNVTKNEERVEEKNLQFDASKTPIGSDTATLRNLNTKKTVAVQDDMEEERMLNIFDRFKNVFKGFQKDPELTTPLLKDLKLTTSLQEDSELTTPLQKDLKTATSLQKDSKTTRSEQKMSKLRPVRDEEESYPFGYWMAMFGGAGLFLIIAFIASSTLISKM</sequence>
<evidence type="ECO:0008006" key="7">
    <source>
        <dbReference type="Google" id="ProtNLM"/>
    </source>
</evidence>
<accession>A0AAV0T1S6</accession>
<organism evidence="4 6">
    <name type="scientific">Peronospora farinosa</name>
    <dbReference type="NCBI Taxonomy" id="134698"/>
    <lineage>
        <taxon>Eukaryota</taxon>
        <taxon>Sar</taxon>
        <taxon>Stramenopiles</taxon>
        <taxon>Oomycota</taxon>
        <taxon>Peronosporomycetes</taxon>
        <taxon>Peronosporales</taxon>
        <taxon>Peronosporaceae</taxon>
        <taxon>Peronospora</taxon>
    </lineage>
</organism>
<keyword evidence="2" id="KW-1133">Transmembrane helix</keyword>
<keyword evidence="2" id="KW-0812">Transmembrane</keyword>
<keyword evidence="5" id="KW-1185">Reference proteome</keyword>
<reference evidence="4" key="2">
    <citation type="submission" date="2022-12" db="EMBL/GenBank/DDBJ databases">
        <authorList>
            <person name="Webb A."/>
        </authorList>
    </citation>
    <scope>NUCLEOTIDE SEQUENCE</scope>
    <source>
        <strain evidence="4">Pf2</strain>
    </source>
</reference>
<dbReference type="EMBL" id="CANTFK010000285">
    <property type="protein sequence ID" value="CAI5712230.1"/>
    <property type="molecule type" value="Genomic_DNA"/>
</dbReference>
<protein>
    <recommendedName>
        <fullName evidence="7">Stress-associated endoplasmic reticulum protein</fullName>
    </recommendedName>
</protein>
<feature type="compositionally biased region" description="Polar residues" evidence="1">
    <location>
        <begin position="95"/>
        <end position="109"/>
    </location>
</feature>
<comment type="caution">
    <text evidence="4">The sequence shown here is derived from an EMBL/GenBank/DDBJ whole genome shotgun (WGS) entry which is preliminary data.</text>
</comment>
<keyword evidence="2" id="KW-0472">Membrane</keyword>
<evidence type="ECO:0000313" key="3">
    <source>
        <dbReference type="EMBL" id="CAH0485926.1"/>
    </source>
</evidence>
<evidence type="ECO:0000256" key="1">
    <source>
        <dbReference type="SAM" id="MobiDB-lite"/>
    </source>
</evidence>
<dbReference type="Proteomes" id="UP001159659">
    <property type="component" value="Unassembled WGS sequence"/>
</dbReference>
<evidence type="ECO:0000256" key="2">
    <source>
        <dbReference type="SAM" id="Phobius"/>
    </source>
</evidence>
<feature type="compositionally biased region" description="Basic and acidic residues" evidence="1">
    <location>
        <begin position="110"/>
        <end position="121"/>
    </location>
</feature>
<reference evidence="3 5" key="1">
    <citation type="submission" date="2021-11" db="EMBL/GenBank/DDBJ databases">
        <authorList>
            <person name="Islam A."/>
            <person name="Islam S."/>
            <person name="Flora M.S."/>
            <person name="Rahman M."/>
            <person name="Ziaur R.M."/>
            <person name="Epstein J.H."/>
            <person name="Hassan M."/>
            <person name="Klassen M."/>
            <person name="Woodard K."/>
            <person name="Webb A."/>
            <person name="Webby R.J."/>
            <person name="El Zowalaty M.E."/>
        </authorList>
    </citation>
    <scope>NUCLEOTIDE SEQUENCE [LARGE SCALE GENOMIC DNA]</scope>
    <source>
        <strain evidence="3">Pf1</strain>
    </source>
</reference>
<gene>
    <name evidence="3" type="ORF">PFR001_LOCUS1588</name>
    <name evidence="4" type="ORF">PFR002_LOCUS2525</name>
</gene>
<evidence type="ECO:0000313" key="6">
    <source>
        <dbReference type="Proteomes" id="UP001159659"/>
    </source>
</evidence>
<dbReference type="EMBL" id="CAKLBC010000334">
    <property type="protein sequence ID" value="CAH0485926.1"/>
    <property type="molecule type" value="Genomic_DNA"/>
</dbReference>
<name>A0AAV0T1S6_9STRA</name>
<dbReference type="AlphaFoldDB" id="A0AAV0T1S6"/>
<evidence type="ECO:0000313" key="4">
    <source>
        <dbReference type="EMBL" id="CAI5712230.1"/>
    </source>
</evidence>